<dbReference type="AlphaFoldDB" id="A0AA88D4T9"/>
<reference evidence="2" key="1">
    <citation type="submission" date="2023-07" db="EMBL/GenBank/DDBJ databases">
        <title>draft genome sequence of fig (Ficus carica).</title>
        <authorList>
            <person name="Takahashi T."/>
            <person name="Nishimura K."/>
        </authorList>
    </citation>
    <scope>NUCLEOTIDE SEQUENCE</scope>
</reference>
<organism evidence="2 3">
    <name type="scientific">Ficus carica</name>
    <name type="common">Common fig</name>
    <dbReference type="NCBI Taxonomy" id="3494"/>
    <lineage>
        <taxon>Eukaryota</taxon>
        <taxon>Viridiplantae</taxon>
        <taxon>Streptophyta</taxon>
        <taxon>Embryophyta</taxon>
        <taxon>Tracheophyta</taxon>
        <taxon>Spermatophyta</taxon>
        <taxon>Magnoliopsida</taxon>
        <taxon>eudicotyledons</taxon>
        <taxon>Gunneridae</taxon>
        <taxon>Pentapetalae</taxon>
        <taxon>rosids</taxon>
        <taxon>fabids</taxon>
        <taxon>Rosales</taxon>
        <taxon>Moraceae</taxon>
        <taxon>Ficeae</taxon>
        <taxon>Ficus</taxon>
    </lineage>
</organism>
<gene>
    <name evidence="2" type="ORF">TIFTF001_010849</name>
</gene>
<sequence length="64" mass="7138">MSPSLFKVRSQTYLPGEAIVARAASIVAGRQRSSGDRDISIFIFVSISIHVVFGNGFWWQRPIN</sequence>
<keyword evidence="1" id="KW-0812">Transmembrane</keyword>
<keyword evidence="3" id="KW-1185">Reference proteome</keyword>
<evidence type="ECO:0000256" key="1">
    <source>
        <dbReference type="SAM" id="Phobius"/>
    </source>
</evidence>
<evidence type="ECO:0000313" key="2">
    <source>
        <dbReference type="EMBL" id="GMN41622.1"/>
    </source>
</evidence>
<keyword evidence="1" id="KW-1133">Transmembrane helix</keyword>
<dbReference type="EMBL" id="BTGU01000013">
    <property type="protein sequence ID" value="GMN41622.1"/>
    <property type="molecule type" value="Genomic_DNA"/>
</dbReference>
<keyword evidence="1" id="KW-0472">Membrane</keyword>
<proteinExistence type="predicted"/>
<protein>
    <submittedName>
        <fullName evidence="2">Uncharacterized protein</fullName>
    </submittedName>
</protein>
<dbReference type="Proteomes" id="UP001187192">
    <property type="component" value="Unassembled WGS sequence"/>
</dbReference>
<feature type="transmembrane region" description="Helical" evidence="1">
    <location>
        <begin position="39"/>
        <end position="59"/>
    </location>
</feature>
<accession>A0AA88D4T9</accession>
<name>A0AA88D4T9_FICCA</name>
<evidence type="ECO:0000313" key="3">
    <source>
        <dbReference type="Proteomes" id="UP001187192"/>
    </source>
</evidence>
<comment type="caution">
    <text evidence="2">The sequence shown here is derived from an EMBL/GenBank/DDBJ whole genome shotgun (WGS) entry which is preliminary data.</text>
</comment>